<feature type="compositionally biased region" description="Basic and acidic residues" evidence="1">
    <location>
        <begin position="168"/>
        <end position="186"/>
    </location>
</feature>
<dbReference type="Proteomes" id="UP001221898">
    <property type="component" value="Unassembled WGS sequence"/>
</dbReference>
<keyword evidence="3" id="KW-1185">Reference proteome</keyword>
<dbReference type="EMBL" id="JAINUG010000261">
    <property type="protein sequence ID" value="KAJ8384953.1"/>
    <property type="molecule type" value="Genomic_DNA"/>
</dbReference>
<protein>
    <submittedName>
        <fullName evidence="2">Uncharacterized protein</fullName>
    </submittedName>
</protein>
<feature type="compositionally biased region" description="Acidic residues" evidence="1">
    <location>
        <begin position="151"/>
        <end position="167"/>
    </location>
</feature>
<feature type="region of interest" description="Disordered" evidence="1">
    <location>
        <begin position="147"/>
        <end position="194"/>
    </location>
</feature>
<evidence type="ECO:0000313" key="2">
    <source>
        <dbReference type="EMBL" id="KAJ8384953.1"/>
    </source>
</evidence>
<comment type="caution">
    <text evidence="2">The sequence shown here is derived from an EMBL/GenBank/DDBJ whole genome shotgun (WGS) entry which is preliminary data.</text>
</comment>
<name>A0AAD7RIH2_9TELE</name>
<organism evidence="2 3">
    <name type="scientific">Aldrovandia affinis</name>
    <dbReference type="NCBI Taxonomy" id="143900"/>
    <lineage>
        <taxon>Eukaryota</taxon>
        <taxon>Metazoa</taxon>
        <taxon>Chordata</taxon>
        <taxon>Craniata</taxon>
        <taxon>Vertebrata</taxon>
        <taxon>Euteleostomi</taxon>
        <taxon>Actinopterygii</taxon>
        <taxon>Neopterygii</taxon>
        <taxon>Teleostei</taxon>
        <taxon>Notacanthiformes</taxon>
        <taxon>Halosauridae</taxon>
        <taxon>Aldrovandia</taxon>
    </lineage>
</organism>
<sequence>MSTAAPSAGLGLDSGGLWHRRALQRSRTLARTYLMSYSAPPLPITNASRLRNTLQLPSLAAGNPPLHQTPSVALRPAEKLMVKPHRQSQFRSTEQRELRPSVMQYRRAPHEGTLAVRGKHCLPSPPAPSVAQLPTPARTQLHVFLPTEGAGEGEEGDNESVDEGFMDELDKVTSLKLHQGEPKNSIRPDNASYC</sequence>
<evidence type="ECO:0000313" key="3">
    <source>
        <dbReference type="Proteomes" id="UP001221898"/>
    </source>
</evidence>
<dbReference type="AlphaFoldDB" id="A0AAD7RIH2"/>
<evidence type="ECO:0000256" key="1">
    <source>
        <dbReference type="SAM" id="MobiDB-lite"/>
    </source>
</evidence>
<proteinExistence type="predicted"/>
<gene>
    <name evidence="2" type="ORF">AAFF_G00196190</name>
</gene>
<reference evidence="2" key="1">
    <citation type="journal article" date="2023" name="Science">
        <title>Genome structures resolve the early diversification of teleost fishes.</title>
        <authorList>
            <person name="Parey E."/>
            <person name="Louis A."/>
            <person name="Montfort J."/>
            <person name="Bouchez O."/>
            <person name="Roques C."/>
            <person name="Iampietro C."/>
            <person name="Lluch J."/>
            <person name="Castinel A."/>
            <person name="Donnadieu C."/>
            <person name="Desvignes T."/>
            <person name="Floi Bucao C."/>
            <person name="Jouanno E."/>
            <person name="Wen M."/>
            <person name="Mejri S."/>
            <person name="Dirks R."/>
            <person name="Jansen H."/>
            <person name="Henkel C."/>
            <person name="Chen W.J."/>
            <person name="Zahm M."/>
            <person name="Cabau C."/>
            <person name="Klopp C."/>
            <person name="Thompson A.W."/>
            <person name="Robinson-Rechavi M."/>
            <person name="Braasch I."/>
            <person name="Lecointre G."/>
            <person name="Bobe J."/>
            <person name="Postlethwait J.H."/>
            <person name="Berthelot C."/>
            <person name="Roest Crollius H."/>
            <person name="Guiguen Y."/>
        </authorList>
    </citation>
    <scope>NUCLEOTIDE SEQUENCE</scope>
    <source>
        <strain evidence="2">NC1722</strain>
    </source>
</reference>
<accession>A0AAD7RIH2</accession>